<comment type="caution">
    <text evidence="1">The sequence shown here is derived from an EMBL/GenBank/DDBJ whole genome shotgun (WGS) entry which is preliminary data.</text>
</comment>
<keyword evidence="2" id="KW-1185">Reference proteome</keyword>
<sequence length="97" mass="10851">MIIELIHASSVVAIEVDALAENSRCIGVEHFRQGTGNRYEEACAHEGVDSARLKCSDARAATVHWQQTMELYDQLGVLGSDRVRERLDALQQRLEVN</sequence>
<evidence type="ECO:0000313" key="2">
    <source>
        <dbReference type="Proteomes" id="UP000649955"/>
    </source>
</evidence>
<proteinExistence type="predicted"/>
<accession>A0ABQ3KBU0</accession>
<dbReference type="Proteomes" id="UP000649955">
    <property type="component" value="Unassembled WGS sequence"/>
</dbReference>
<protein>
    <submittedName>
        <fullName evidence="1">Uncharacterized protein</fullName>
    </submittedName>
</protein>
<gene>
    <name evidence="1" type="ORF">GCM10017567_31720</name>
</gene>
<reference evidence="2" key="1">
    <citation type="journal article" date="2019" name="Int. J. Syst. Evol. Microbiol.">
        <title>The Global Catalogue of Microorganisms (GCM) 10K type strain sequencing project: providing services to taxonomists for standard genome sequencing and annotation.</title>
        <authorList>
            <consortium name="The Broad Institute Genomics Platform"/>
            <consortium name="The Broad Institute Genome Sequencing Center for Infectious Disease"/>
            <person name="Wu L."/>
            <person name="Ma J."/>
        </authorList>
    </citation>
    <scope>NUCLEOTIDE SEQUENCE [LARGE SCALE GENOMIC DNA]</scope>
    <source>
        <strain evidence="2">CGMCC 4.7680</strain>
    </source>
</reference>
<evidence type="ECO:0000313" key="1">
    <source>
        <dbReference type="EMBL" id="GHG12056.1"/>
    </source>
</evidence>
<dbReference type="EMBL" id="BNAW01000011">
    <property type="protein sequence ID" value="GHG12056.1"/>
    <property type="molecule type" value="Genomic_DNA"/>
</dbReference>
<organism evidence="1 2">
    <name type="scientific">Amycolatopsis bullii</name>
    <dbReference type="NCBI Taxonomy" id="941987"/>
    <lineage>
        <taxon>Bacteria</taxon>
        <taxon>Bacillati</taxon>
        <taxon>Actinomycetota</taxon>
        <taxon>Actinomycetes</taxon>
        <taxon>Pseudonocardiales</taxon>
        <taxon>Pseudonocardiaceae</taxon>
        <taxon>Amycolatopsis</taxon>
    </lineage>
</organism>
<name>A0ABQ3KBU0_9PSEU</name>